<proteinExistence type="inferred from homology"/>
<dbReference type="HOGENOM" id="CLU_173137_0_2_14"/>
<reference evidence="2 3" key="1">
    <citation type="journal article" date="2014" name="Genome Biol. Evol.">
        <title>Molecular evolution of the substrate utilization strategies and putative virulence factors in mosquito-associated Spiroplasma species.</title>
        <authorList>
            <person name="Chang T.H."/>
            <person name="Lo W.S."/>
            <person name="Ku C."/>
            <person name="Chen L.L."/>
            <person name="Kuo C.H."/>
        </authorList>
    </citation>
    <scope>NUCLEOTIDE SEQUENCE [LARGE SCALE GENOMIC DNA]</scope>
    <source>
        <strain evidence="2">Ar-1343</strain>
    </source>
</reference>
<dbReference type="InterPro" id="IPR009242">
    <property type="entry name" value="DUF896"/>
</dbReference>
<evidence type="ECO:0000313" key="2">
    <source>
        <dbReference type="EMBL" id="AHI53911.1"/>
    </source>
</evidence>
<dbReference type="Pfam" id="PF05979">
    <property type="entry name" value="DUF896"/>
    <property type="match status" value="1"/>
</dbReference>
<dbReference type="HAMAP" id="MF_01103">
    <property type="entry name" value="UPF0291"/>
    <property type="match status" value="1"/>
</dbReference>
<dbReference type="Gene3D" id="1.10.287.540">
    <property type="entry name" value="Helix hairpin bin"/>
    <property type="match status" value="1"/>
</dbReference>
<dbReference type="EMBL" id="CP006934">
    <property type="protein sequence ID" value="AHI53911.1"/>
    <property type="molecule type" value="Genomic_DNA"/>
</dbReference>
<dbReference type="KEGG" id="ssab:SSABA_v1c05040"/>
<dbReference type="STRING" id="1276257.SSABA_v1c05040"/>
<organism evidence="2 3">
    <name type="scientific">Spiroplasma sabaudiense Ar-1343</name>
    <dbReference type="NCBI Taxonomy" id="1276257"/>
    <lineage>
        <taxon>Bacteria</taxon>
        <taxon>Bacillati</taxon>
        <taxon>Mycoplasmatota</taxon>
        <taxon>Mollicutes</taxon>
        <taxon>Entomoplasmatales</taxon>
        <taxon>Spiroplasmataceae</taxon>
        <taxon>Spiroplasma</taxon>
    </lineage>
</organism>
<sequence length="67" mass="7956">MQNLIARINELSKIAKTRDLTPDEKIERDNLRQEYLKNFREGFKNQLDNLKVVNEKGEDITPKKINK</sequence>
<dbReference type="PATRIC" id="fig|1276257.3.peg.514"/>
<dbReference type="SUPFAM" id="SSF158221">
    <property type="entry name" value="YnzC-like"/>
    <property type="match status" value="1"/>
</dbReference>
<dbReference type="OrthoDB" id="390105at2"/>
<keyword evidence="3" id="KW-1185">Reference proteome</keyword>
<dbReference type="RefSeq" id="WP_038673644.1">
    <property type="nucleotide sequence ID" value="NZ_CP006934.1"/>
</dbReference>
<dbReference type="Proteomes" id="UP000019265">
    <property type="component" value="Chromosome"/>
</dbReference>
<keyword evidence="1" id="KW-0963">Cytoplasm</keyword>
<dbReference type="AlphaFoldDB" id="W6AA73"/>
<dbReference type="PANTHER" id="PTHR37300">
    <property type="entry name" value="UPF0291 PROTEIN CBO2609/CLC_2481"/>
    <property type="match status" value="1"/>
</dbReference>
<dbReference type="PANTHER" id="PTHR37300:SF1">
    <property type="entry name" value="UPF0291 PROTEIN YNZC"/>
    <property type="match status" value="1"/>
</dbReference>
<evidence type="ECO:0000313" key="3">
    <source>
        <dbReference type="Proteomes" id="UP000019265"/>
    </source>
</evidence>
<name>W6AA73_9MOLU</name>
<accession>W6AA73</accession>
<protein>
    <submittedName>
        <fullName evidence="2">Uncharacterized protein</fullName>
    </submittedName>
</protein>
<dbReference type="eggNOG" id="COG4224">
    <property type="taxonomic scope" value="Bacteria"/>
</dbReference>
<evidence type="ECO:0000256" key="1">
    <source>
        <dbReference type="ARBA" id="ARBA00022490"/>
    </source>
</evidence>
<gene>
    <name evidence="2" type="ORF">SSABA_v1c05040</name>
</gene>